<feature type="domain" description="SH3" evidence="5">
    <location>
        <begin position="399"/>
        <end position="460"/>
    </location>
</feature>
<accession>A0A8S4AJG6</accession>
<feature type="region of interest" description="Disordered" evidence="4">
    <location>
        <begin position="540"/>
        <end position="593"/>
    </location>
</feature>
<feature type="compositionally biased region" description="Basic and acidic residues" evidence="4">
    <location>
        <begin position="300"/>
        <end position="319"/>
    </location>
</feature>
<dbReference type="PANTHER" id="PTHR12301:SF4">
    <property type="entry name" value="SAM DOMAIN-CONTAINING PROTEIN SAMSN-1"/>
    <property type="match status" value="1"/>
</dbReference>
<protein>
    <submittedName>
        <fullName evidence="7">(Atlantic silverside) hypothetical protein</fullName>
    </submittedName>
</protein>
<evidence type="ECO:0000313" key="7">
    <source>
        <dbReference type="EMBL" id="CAG5875913.1"/>
    </source>
</evidence>
<dbReference type="InterPro" id="IPR021090">
    <property type="entry name" value="SPIDER"/>
</dbReference>
<dbReference type="SUPFAM" id="SSF50044">
    <property type="entry name" value="SH3-domain"/>
    <property type="match status" value="1"/>
</dbReference>
<dbReference type="InterPro" id="IPR001660">
    <property type="entry name" value="SAM"/>
</dbReference>
<evidence type="ECO:0000256" key="1">
    <source>
        <dbReference type="ARBA" id="ARBA00022443"/>
    </source>
</evidence>
<feature type="region of interest" description="Disordered" evidence="4">
    <location>
        <begin position="174"/>
        <end position="207"/>
    </location>
</feature>
<dbReference type="EMBL" id="CAJRST010004446">
    <property type="protein sequence ID" value="CAG5875913.1"/>
    <property type="molecule type" value="Genomic_DNA"/>
</dbReference>
<keyword evidence="1 3" id="KW-0728">SH3 domain</keyword>
<feature type="compositionally biased region" description="Basic and acidic residues" evidence="4">
    <location>
        <begin position="540"/>
        <end position="562"/>
    </location>
</feature>
<evidence type="ECO:0000256" key="2">
    <source>
        <dbReference type="ARBA" id="ARBA00022553"/>
    </source>
</evidence>
<proteinExistence type="predicted"/>
<dbReference type="PROSITE" id="PS50002">
    <property type="entry name" value="SH3"/>
    <property type="match status" value="1"/>
</dbReference>
<dbReference type="InterPro" id="IPR001452">
    <property type="entry name" value="SH3_domain"/>
</dbReference>
<dbReference type="Pfam" id="PF00536">
    <property type="entry name" value="SAM_1"/>
    <property type="match status" value="1"/>
</dbReference>
<evidence type="ECO:0000259" key="5">
    <source>
        <dbReference type="PROSITE" id="PS50002"/>
    </source>
</evidence>
<gene>
    <name evidence="7" type="ORF">MMEN_LOCUS5350</name>
</gene>
<reference evidence="7" key="1">
    <citation type="submission" date="2021-05" db="EMBL/GenBank/DDBJ databases">
        <authorList>
            <person name="Tigano A."/>
        </authorList>
    </citation>
    <scope>NUCLEOTIDE SEQUENCE</scope>
</reference>
<feature type="compositionally biased region" description="Low complexity" evidence="4">
    <location>
        <begin position="361"/>
        <end position="385"/>
    </location>
</feature>
<dbReference type="Proteomes" id="UP000677803">
    <property type="component" value="Unassembled WGS sequence"/>
</dbReference>
<feature type="region of interest" description="Disordered" evidence="4">
    <location>
        <begin position="280"/>
        <end position="385"/>
    </location>
</feature>
<dbReference type="InterPro" id="IPR013761">
    <property type="entry name" value="SAM/pointed_sf"/>
</dbReference>
<evidence type="ECO:0000313" key="8">
    <source>
        <dbReference type="Proteomes" id="UP000677803"/>
    </source>
</evidence>
<keyword evidence="2" id="KW-0597">Phosphoprotein</keyword>
<dbReference type="OrthoDB" id="10047268at2759"/>
<dbReference type="AlphaFoldDB" id="A0A8S4AJG6"/>
<keyword evidence="8" id="KW-1185">Reference proteome</keyword>
<dbReference type="Gene3D" id="1.10.150.50">
    <property type="entry name" value="Transcription Factor, Ets-1"/>
    <property type="match status" value="1"/>
</dbReference>
<dbReference type="Pfam" id="PF12485">
    <property type="entry name" value="SPIDER"/>
    <property type="match status" value="1"/>
</dbReference>
<dbReference type="PROSITE" id="PS50105">
    <property type="entry name" value="SAM_DOMAIN"/>
    <property type="match status" value="1"/>
</dbReference>
<feature type="domain" description="SAM" evidence="6">
    <location>
        <begin position="471"/>
        <end position="535"/>
    </location>
</feature>
<organism evidence="7 8">
    <name type="scientific">Menidia menidia</name>
    <name type="common">Atlantic silverside</name>
    <dbReference type="NCBI Taxonomy" id="238744"/>
    <lineage>
        <taxon>Eukaryota</taxon>
        <taxon>Metazoa</taxon>
        <taxon>Chordata</taxon>
        <taxon>Craniata</taxon>
        <taxon>Vertebrata</taxon>
        <taxon>Euteleostomi</taxon>
        <taxon>Actinopterygii</taxon>
        <taxon>Neopterygii</taxon>
        <taxon>Teleostei</taxon>
        <taxon>Neoteleostei</taxon>
        <taxon>Acanthomorphata</taxon>
        <taxon>Ovalentaria</taxon>
        <taxon>Atherinomorphae</taxon>
        <taxon>Atheriniformes</taxon>
        <taxon>Atherinopsidae</taxon>
        <taxon>Menidiinae</taxon>
        <taxon>Menidia</taxon>
    </lineage>
</organism>
<comment type="caution">
    <text evidence="7">The sequence shown here is derived from an EMBL/GenBank/DDBJ whole genome shotgun (WGS) entry which is preliminary data.</text>
</comment>
<dbReference type="PANTHER" id="PTHR12301">
    <property type="entry name" value="SAM-DOMAIN, SH3 AND NUCLEAR LOCALIZATION SIGNALS PROTEIN RELATED"/>
    <property type="match status" value="1"/>
</dbReference>
<evidence type="ECO:0000256" key="4">
    <source>
        <dbReference type="SAM" id="MobiDB-lite"/>
    </source>
</evidence>
<dbReference type="SMART" id="SM00454">
    <property type="entry name" value="SAM"/>
    <property type="match status" value="1"/>
</dbReference>
<dbReference type="InterPro" id="IPR036028">
    <property type="entry name" value="SH3-like_dom_sf"/>
</dbReference>
<dbReference type="InterPro" id="IPR051725">
    <property type="entry name" value="SAM-SH3_domain_protein"/>
</dbReference>
<evidence type="ECO:0000259" key="6">
    <source>
        <dbReference type="PROSITE" id="PS50105"/>
    </source>
</evidence>
<dbReference type="SUPFAM" id="SSF47769">
    <property type="entry name" value="SAM/Pointed domain"/>
    <property type="match status" value="1"/>
</dbReference>
<dbReference type="Gene3D" id="2.30.30.40">
    <property type="entry name" value="SH3 Domains"/>
    <property type="match status" value="1"/>
</dbReference>
<evidence type="ECO:0000256" key="3">
    <source>
        <dbReference type="PROSITE-ProRule" id="PRU00192"/>
    </source>
</evidence>
<name>A0A8S4AJG6_9TELE</name>
<sequence length="593" mass="66470">MNLFCFTLEGSTESIYEPAYKQTLVEAKHQHSPTLLRHKSEWGGSDPSIHYNNTKLKRDCRRSCVLTSALEDETSASCQSSQRNETVKELVSEKTLAETPAELGVSEPDSADSAHPAGRLKKLQNLVQAKKGHHGKCEKFNSPPDKYDCLAEVARNNNTVLTCISLGRRTEKRACKKAAPPQPLQPQPSRDVQKDAQEEGEAWGPRMGHHQWRPFECQQPWTPFYHTCQQARHELWTCGGSLSLPRTSEWDRFESLIQEMDSKQSDMCLPQMIRSITDLHFSQSTKRPDQNSEPIKPKVLRREMETSSQSDRKHIEASAEKTLTAVSDRGVQGDGGGLDRAAGCGRALTKRQRQSRNSLESLYSLKSGQSSSSGVTSGSDCSSNRDSLRLDDELLLTKQLFGKARVHTAFVPSPYDSESLKLKVGDVIDIIAKPPMGIWKGMLDGKIGNFKFIYVDVLTEQISEFHLQRERHKSTVKEVLKHLGLEEYSTSLQLSGYETVDDLMRLREHDLVELNVSNPEHRQCLLFAIDSLQRLHSDRELEHEASLEPKSTSEDSKADMRDSGCLMTSDSPDGGEGDADLPYPLEHLVPADT</sequence>